<comment type="catalytic activity">
    <reaction evidence="4">
        <text>[protein]-peptidylproline (omega=180) = [protein]-peptidylproline (omega=0)</text>
        <dbReference type="Rhea" id="RHEA:16237"/>
        <dbReference type="Rhea" id="RHEA-COMP:10747"/>
        <dbReference type="Rhea" id="RHEA-COMP:10748"/>
        <dbReference type="ChEBI" id="CHEBI:83833"/>
        <dbReference type="ChEBI" id="CHEBI:83834"/>
        <dbReference type="EC" id="5.2.1.8"/>
    </reaction>
</comment>
<gene>
    <name evidence="6" type="ORF">CYMTET_31044</name>
</gene>
<dbReference type="PROSITE" id="PS50072">
    <property type="entry name" value="CSA_PPIASE_2"/>
    <property type="match status" value="1"/>
</dbReference>
<evidence type="ECO:0000256" key="3">
    <source>
        <dbReference type="ARBA" id="ARBA00023235"/>
    </source>
</evidence>
<sequence length="185" mass="20230">MTADATQWHLRTPNTDNPVVFFDITIGGVAAGRIKMELWADLCPRTVENFRQLCTGEYRKQGIPVGYKNAVFHRVIKDFMIQGGDFLKGDGTGCTSIYGSKFADENFSGRHTGPGLLSMANSGPNTNGCQFFLSCAKSEWLDGKHVVFGRVLGDGMLVVRKIENVQTGQGNKPKLTCTIAECGEM</sequence>
<dbReference type="Gene3D" id="2.40.100.10">
    <property type="entry name" value="Cyclophilin-like"/>
    <property type="match status" value="1"/>
</dbReference>
<comment type="function">
    <text evidence="4">PPIases accelerate the folding of proteins. It catalyzes the cis-trans isomerization of proline imidic peptide bonds in oligopeptides.</text>
</comment>
<proteinExistence type="inferred from homology"/>
<dbReference type="EC" id="5.2.1.8" evidence="4"/>
<dbReference type="FunFam" id="2.40.100.10:FF:000021">
    <property type="entry name" value="Peptidyl-prolyl cis-trans isomerase"/>
    <property type="match status" value="1"/>
</dbReference>
<reference evidence="6 7" key="1">
    <citation type="journal article" date="2015" name="Genome Biol. Evol.">
        <title>Comparative Genomics of a Bacterivorous Green Alga Reveals Evolutionary Causalities and Consequences of Phago-Mixotrophic Mode of Nutrition.</title>
        <authorList>
            <person name="Burns J.A."/>
            <person name="Paasch A."/>
            <person name="Narechania A."/>
            <person name="Kim E."/>
        </authorList>
    </citation>
    <scope>NUCLEOTIDE SEQUENCE [LARGE SCALE GENOMIC DNA]</scope>
    <source>
        <strain evidence="6 7">PLY_AMNH</strain>
    </source>
</reference>
<dbReference type="CDD" id="cd01926">
    <property type="entry name" value="cyclophilin_ABH_like"/>
    <property type="match status" value="1"/>
</dbReference>
<dbReference type="GO" id="GO:0016018">
    <property type="term" value="F:cyclosporin A binding"/>
    <property type="evidence" value="ECO:0007669"/>
    <property type="project" value="TreeGrafter"/>
</dbReference>
<comment type="caution">
    <text evidence="6">The sequence shown here is derived from an EMBL/GenBank/DDBJ whole genome shotgun (WGS) entry which is preliminary data.</text>
</comment>
<keyword evidence="6" id="KW-0503">Monooxygenase</keyword>
<dbReference type="EMBL" id="LGRX02018325">
    <property type="protein sequence ID" value="KAK3259978.1"/>
    <property type="molecule type" value="Genomic_DNA"/>
</dbReference>
<evidence type="ECO:0000313" key="6">
    <source>
        <dbReference type="EMBL" id="KAK3259978.1"/>
    </source>
</evidence>
<dbReference type="SUPFAM" id="SSF50891">
    <property type="entry name" value="Cyclophilin-like"/>
    <property type="match status" value="1"/>
</dbReference>
<evidence type="ECO:0000256" key="1">
    <source>
        <dbReference type="ARBA" id="ARBA00007365"/>
    </source>
</evidence>
<dbReference type="InterPro" id="IPR002130">
    <property type="entry name" value="Cyclophilin-type_PPIase_dom"/>
</dbReference>
<evidence type="ECO:0000313" key="7">
    <source>
        <dbReference type="Proteomes" id="UP001190700"/>
    </source>
</evidence>
<protein>
    <recommendedName>
        <fullName evidence="4">Peptidyl-prolyl cis-trans isomerase</fullName>
        <shortName evidence="4">PPIase</shortName>
        <ecNumber evidence="4">5.2.1.8</ecNumber>
    </recommendedName>
</protein>
<dbReference type="PIRSF" id="PIRSF001467">
    <property type="entry name" value="Peptidylpro_ismrse"/>
    <property type="match status" value="1"/>
</dbReference>
<dbReference type="InterPro" id="IPR029000">
    <property type="entry name" value="Cyclophilin-like_dom_sf"/>
</dbReference>
<keyword evidence="3 4" id="KW-0413">Isomerase</keyword>
<keyword evidence="7" id="KW-1185">Reference proteome</keyword>
<feature type="domain" description="PPIase cyclophilin-type" evidence="5">
    <location>
        <begin position="21"/>
        <end position="184"/>
    </location>
</feature>
<dbReference type="GO" id="GO:0005737">
    <property type="term" value="C:cytoplasm"/>
    <property type="evidence" value="ECO:0007669"/>
    <property type="project" value="TreeGrafter"/>
</dbReference>
<name>A0AAE0FI58_9CHLO</name>
<dbReference type="PROSITE" id="PS00170">
    <property type="entry name" value="CSA_PPIASE_1"/>
    <property type="match status" value="1"/>
</dbReference>
<evidence type="ECO:0000256" key="2">
    <source>
        <dbReference type="ARBA" id="ARBA00023110"/>
    </source>
</evidence>
<dbReference type="GO" id="GO:0006457">
    <property type="term" value="P:protein folding"/>
    <property type="evidence" value="ECO:0007669"/>
    <property type="project" value="InterPro"/>
</dbReference>
<dbReference type="PRINTS" id="PR00153">
    <property type="entry name" value="CSAPPISMRASE"/>
</dbReference>
<dbReference type="PANTHER" id="PTHR11071:SF561">
    <property type="entry name" value="PEPTIDYL-PROLYL CIS-TRANS ISOMERASE D-RELATED"/>
    <property type="match status" value="1"/>
</dbReference>
<dbReference type="GO" id="GO:0004497">
    <property type="term" value="F:monooxygenase activity"/>
    <property type="evidence" value="ECO:0007669"/>
    <property type="project" value="UniProtKB-KW"/>
</dbReference>
<dbReference type="Pfam" id="PF00160">
    <property type="entry name" value="Pro_isomerase"/>
    <property type="match status" value="1"/>
</dbReference>
<dbReference type="GO" id="GO:0003755">
    <property type="term" value="F:peptidyl-prolyl cis-trans isomerase activity"/>
    <property type="evidence" value="ECO:0007669"/>
    <property type="project" value="UniProtKB-UniRule"/>
</dbReference>
<dbReference type="Proteomes" id="UP001190700">
    <property type="component" value="Unassembled WGS sequence"/>
</dbReference>
<keyword evidence="2 4" id="KW-0697">Rotamase</keyword>
<comment type="similarity">
    <text evidence="1 4">Belongs to the cyclophilin-type PPIase family.</text>
</comment>
<accession>A0AAE0FI58</accession>
<dbReference type="InterPro" id="IPR020892">
    <property type="entry name" value="Cyclophilin-type_PPIase_CS"/>
</dbReference>
<dbReference type="InterPro" id="IPR024936">
    <property type="entry name" value="Cyclophilin-type_PPIase"/>
</dbReference>
<dbReference type="PANTHER" id="PTHR11071">
    <property type="entry name" value="PEPTIDYL-PROLYL CIS-TRANS ISOMERASE"/>
    <property type="match status" value="1"/>
</dbReference>
<organism evidence="6 7">
    <name type="scientific">Cymbomonas tetramitiformis</name>
    <dbReference type="NCBI Taxonomy" id="36881"/>
    <lineage>
        <taxon>Eukaryota</taxon>
        <taxon>Viridiplantae</taxon>
        <taxon>Chlorophyta</taxon>
        <taxon>Pyramimonadophyceae</taxon>
        <taxon>Pyramimonadales</taxon>
        <taxon>Pyramimonadaceae</taxon>
        <taxon>Cymbomonas</taxon>
    </lineage>
</organism>
<keyword evidence="6" id="KW-0560">Oxidoreductase</keyword>
<evidence type="ECO:0000256" key="4">
    <source>
        <dbReference type="RuleBase" id="RU363019"/>
    </source>
</evidence>
<evidence type="ECO:0000259" key="5">
    <source>
        <dbReference type="PROSITE" id="PS50072"/>
    </source>
</evidence>
<dbReference type="AlphaFoldDB" id="A0AAE0FI58"/>